<dbReference type="GO" id="GO:0016020">
    <property type="term" value="C:membrane"/>
    <property type="evidence" value="ECO:0007669"/>
    <property type="project" value="UniProtKB-SubCell"/>
</dbReference>
<comment type="subcellular location">
    <subcellularLocation>
        <location evidence="1">Membrane</location>
        <topology evidence="1">Multi-pass membrane protein</topology>
    </subcellularLocation>
</comment>
<name>A0A8B9AW50_PHODC</name>
<evidence type="ECO:0000256" key="2">
    <source>
        <dbReference type="ARBA" id="ARBA00009773"/>
    </source>
</evidence>
<evidence type="ECO:0000256" key="1">
    <source>
        <dbReference type="ARBA" id="ARBA00004141"/>
    </source>
</evidence>
<feature type="transmembrane region" description="Helical" evidence="7">
    <location>
        <begin position="560"/>
        <end position="579"/>
    </location>
</feature>
<dbReference type="RefSeq" id="XP_038989817.1">
    <property type="nucleotide sequence ID" value="XM_039133889.1"/>
</dbReference>
<dbReference type="OrthoDB" id="5970161at2759"/>
<evidence type="ECO:0000256" key="3">
    <source>
        <dbReference type="ARBA" id="ARBA00022692"/>
    </source>
</evidence>
<evidence type="ECO:0000256" key="4">
    <source>
        <dbReference type="ARBA" id="ARBA00022989"/>
    </source>
</evidence>
<sequence length="639" mass="71424">MSRRKRPPPPPPRKKKPQQQKEKEEDDDEEEVAGLGMGNSLSRDPQVCLALYIAMAHAGLALSLALLYGLTRLLRDYWRPILWALLCSMPLRELHTAIVSFWSHPLRLGLLETLLAIPLAAFRSAASSLIDSHAAVLRLLHRRAPLLPTPTAPVGFSKLMQWLVSFGLFVLLHERVGPLSLPVFAVPALLAYANGSRPPPVAATLSRIHSRRRPRPARTPVLSRLSRYLTSGLLSRLHTLVAISLIIFMIFGTLSGFLFFSYKIGIEGRDAVISIKTHLQHHNYSQWIGFQKWMDDNDVPVLIESYTSKFYESISQYIDSLALQYNATEIVDGFRLHLLKPLESSNSSAIAEQREHHHAFPKKLQIFLHRVRNQEWRLIYAESDGVFREFLAVIARDDLMEKIKAIALQSIDVSKRVFASTTMVLAGSANILFSVTLSLLSGAVELLNFVSQLTLFFWLLYYLITLESGGVMDHVLEMLPISKSTRVRCAEVLDHAVSSVLLATAKVALFQGCFTYLLFRFYRIHFLYVSTSLAWMSAVFPITPFWLSSIPAAAQLVMEARYVEAVGLTAVHLVLLDYGTCAIQDEIPGQSSYLTGLSIIGGIALFPSVLEGAIMGPLLMTIMIAVKNLYVEFVLLSGK</sequence>
<comment type="similarity">
    <text evidence="2">Belongs to the autoinducer-2 exporter (AI-2E) (TC 2.A.86) family.</text>
</comment>
<dbReference type="PANTHER" id="PTHR21716">
    <property type="entry name" value="TRANSMEMBRANE PROTEIN"/>
    <property type="match status" value="1"/>
</dbReference>
<evidence type="ECO:0000313" key="8">
    <source>
        <dbReference type="Proteomes" id="UP000228380"/>
    </source>
</evidence>
<feature type="transmembrane region" description="Helical" evidence="7">
    <location>
        <begin position="591"/>
        <end position="610"/>
    </location>
</feature>
<dbReference type="PANTHER" id="PTHR21716:SF4">
    <property type="entry name" value="TRANSMEMBRANE PROTEIN 245"/>
    <property type="match status" value="1"/>
</dbReference>
<dbReference type="InterPro" id="IPR002549">
    <property type="entry name" value="AI-2E-like"/>
</dbReference>
<feature type="transmembrane region" description="Helical" evidence="7">
    <location>
        <begin position="49"/>
        <end position="70"/>
    </location>
</feature>
<reference evidence="8" key="1">
    <citation type="journal article" date="2019" name="Nat. Commun.">
        <title>Genome-wide association mapping of date palm fruit traits.</title>
        <authorList>
            <person name="Hazzouri K.M."/>
            <person name="Gros-Balthazard M."/>
            <person name="Flowers J.M."/>
            <person name="Copetti D."/>
            <person name="Lemansour A."/>
            <person name="Lebrun M."/>
            <person name="Masmoudi K."/>
            <person name="Ferrand S."/>
            <person name="Dhar M.I."/>
            <person name="Fresquez Z.A."/>
            <person name="Rosas U."/>
            <person name="Zhang J."/>
            <person name="Talag J."/>
            <person name="Lee S."/>
            <person name="Kudrna D."/>
            <person name="Powell R.F."/>
            <person name="Leitch I.J."/>
            <person name="Krueger R.R."/>
            <person name="Wing R.A."/>
            <person name="Amiri K.M.A."/>
            <person name="Purugganan M.D."/>
        </authorList>
    </citation>
    <scope>NUCLEOTIDE SEQUENCE [LARGE SCALE GENOMIC DNA]</scope>
    <source>
        <strain evidence="8">cv. Khalas</strain>
    </source>
</reference>
<evidence type="ECO:0000256" key="6">
    <source>
        <dbReference type="SAM" id="MobiDB-lite"/>
    </source>
</evidence>
<evidence type="ECO:0000256" key="7">
    <source>
        <dbReference type="SAM" id="Phobius"/>
    </source>
</evidence>
<feature type="region of interest" description="Disordered" evidence="6">
    <location>
        <begin position="1"/>
        <end position="38"/>
    </location>
</feature>
<proteinExistence type="inferred from homology"/>
<keyword evidence="8" id="KW-1185">Reference proteome</keyword>
<keyword evidence="4 7" id="KW-1133">Transmembrane helix</keyword>
<protein>
    <submittedName>
        <fullName evidence="9">Transmembrane protein 245-like isoform X1</fullName>
    </submittedName>
</protein>
<feature type="transmembrane region" description="Helical" evidence="7">
    <location>
        <begin position="526"/>
        <end position="548"/>
    </location>
</feature>
<dbReference type="KEGG" id="pda:103697170"/>
<organism evidence="8 9">
    <name type="scientific">Phoenix dactylifera</name>
    <name type="common">Date palm</name>
    <dbReference type="NCBI Taxonomy" id="42345"/>
    <lineage>
        <taxon>Eukaryota</taxon>
        <taxon>Viridiplantae</taxon>
        <taxon>Streptophyta</taxon>
        <taxon>Embryophyta</taxon>
        <taxon>Tracheophyta</taxon>
        <taxon>Spermatophyta</taxon>
        <taxon>Magnoliopsida</taxon>
        <taxon>Liliopsida</taxon>
        <taxon>Arecaceae</taxon>
        <taxon>Coryphoideae</taxon>
        <taxon>Phoeniceae</taxon>
        <taxon>Phoenix</taxon>
    </lineage>
</organism>
<gene>
    <name evidence="9" type="primary">LOC103697170</name>
</gene>
<keyword evidence="5 7" id="KW-0472">Membrane</keyword>
<feature type="compositionally biased region" description="Basic residues" evidence="6">
    <location>
        <begin position="1"/>
        <end position="18"/>
    </location>
</feature>
<evidence type="ECO:0000256" key="5">
    <source>
        <dbReference type="ARBA" id="ARBA00023136"/>
    </source>
</evidence>
<reference evidence="9" key="2">
    <citation type="submission" date="2025-08" db="UniProtKB">
        <authorList>
            <consortium name="RefSeq"/>
        </authorList>
    </citation>
    <scope>IDENTIFICATION</scope>
    <source>
        <tissue evidence="9">Young leaves</tissue>
    </source>
</reference>
<accession>A0A8B9AW50</accession>
<evidence type="ECO:0000313" key="9">
    <source>
        <dbReference type="RefSeq" id="XP_038989817.1"/>
    </source>
</evidence>
<dbReference type="AlphaFoldDB" id="A0A8B9AW50"/>
<feature type="transmembrane region" description="Helical" evidence="7">
    <location>
        <begin position="417"/>
        <end position="440"/>
    </location>
</feature>
<dbReference type="GeneID" id="103697170"/>
<keyword evidence="3 7" id="KW-0812">Transmembrane</keyword>
<dbReference type="Proteomes" id="UP000228380">
    <property type="component" value="Chromosome 14"/>
</dbReference>
<feature type="transmembrane region" description="Helical" evidence="7">
    <location>
        <begin position="237"/>
        <end position="260"/>
    </location>
</feature>